<dbReference type="NCBIfam" id="TIGR02683">
    <property type="entry name" value="upstrm_HI1419"/>
    <property type="match status" value="1"/>
</dbReference>
<accession>A0ABQ1SL40</accession>
<gene>
    <name evidence="1" type="ORF">GCM10010832_21110</name>
</gene>
<dbReference type="SUPFAM" id="SSF143011">
    <property type="entry name" value="RelE-like"/>
    <property type="match status" value="1"/>
</dbReference>
<dbReference type="InterPro" id="IPR014056">
    <property type="entry name" value="TypeIITA-like_toxin_pred"/>
</dbReference>
<organism evidence="1 2">
    <name type="scientific">Psychroflexus planctonicus</name>
    <dbReference type="NCBI Taxonomy" id="1526575"/>
    <lineage>
        <taxon>Bacteria</taxon>
        <taxon>Pseudomonadati</taxon>
        <taxon>Bacteroidota</taxon>
        <taxon>Flavobacteriia</taxon>
        <taxon>Flavobacteriales</taxon>
        <taxon>Flavobacteriaceae</taxon>
        <taxon>Psychroflexus</taxon>
    </lineage>
</organism>
<dbReference type="PANTHER" id="PTHR41791:SF1">
    <property type="entry name" value="SSL7039 PROTEIN"/>
    <property type="match status" value="1"/>
</dbReference>
<dbReference type="InterPro" id="IPR035093">
    <property type="entry name" value="RelE/ParE_toxin_dom_sf"/>
</dbReference>
<protein>
    <submittedName>
        <fullName evidence="1">Addiction module antitoxin RelB</fullName>
    </submittedName>
</protein>
<proteinExistence type="predicted"/>
<name>A0ABQ1SL40_9FLAO</name>
<comment type="caution">
    <text evidence="1">The sequence shown here is derived from an EMBL/GenBank/DDBJ whole genome shotgun (WGS) entry which is preliminary data.</text>
</comment>
<evidence type="ECO:0000313" key="1">
    <source>
        <dbReference type="EMBL" id="GGE40791.1"/>
    </source>
</evidence>
<dbReference type="RefSeq" id="WP_188459094.1">
    <property type="nucleotide sequence ID" value="NZ_BMGM01000009.1"/>
</dbReference>
<keyword evidence="2" id="KW-1185">Reference proteome</keyword>
<dbReference type="Proteomes" id="UP000599179">
    <property type="component" value="Unassembled WGS sequence"/>
</dbReference>
<dbReference type="EMBL" id="BMGM01000009">
    <property type="protein sequence ID" value="GGE40791.1"/>
    <property type="molecule type" value="Genomic_DNA"/>
</dbReference>
<dbReference type="InterPro" id="IPR009241">
    <property type="entry name" value="HigB-like"/>
</dbReference>
<reference evidence="2" key="1">
    <citation type="journal article" date="2019" name="Int. J. Syst. Evol. Microbiol.">
        <title>The Global Catalogue of Microorganisms (GCM) 10K type strain sequencing project: providing services to taxonomists for standard genome sequencing and annotation.</title>
        <authorList>
            <consortium name="The Broad Institute Genomics Platform"/>
            <consortium name="The Broad Institute Genome Sequencing Center for Infectious Disease"/>
            <person name="Wu L."/>
            <person name="Ma J."/>
        </authorList>
    </citation>
    <scope>NUCLEOTIDE SEQUENCE [LARGE SCALE GENOMIC DNA]</scope>
    <source>
        <strain evidence="2">CGMCC 1.12931</strain>
    </source>
</reference>
<dbReference type="Pfam" id="PF05973">
    <property type="entry name" value="Gp49"/>
    <property type="match status" value="1"/>
</dbReference>
<evidence type="ECO:0000313" key="2">
    <source>
        <dbReference type="Proteomes" id="UP000599179"/>
    </source>
</evidence>
<dbReference type="PIRSF" id="PIRSF028744">
    <property type="entry name" value="Addict_mod_HI1419"/>
    <property type="match status" value="1"/>
</dbReference>
<sequence>MIITKKTSEFDKWIRKLKDIRAKSKILFRIQKLEMDEHFGDCKPVGEGISEMRINYAKGYRVYFKEKDNKIVILLIGGDKSSQHKDIEKARKIWNKLKND</sequence>
<dbReference type="PANTHER" id="PTHR41791">
    <property type="entry name" value="SSL7039 PROTEIN"/>
    <property type="match status" value="1"/>
</dbReference>